<proteinExistence type="predicted"/>
<keyword evidence="1" id="KW-1133">Transmembrane helix</keyword>
<dbReference type="InterPro" id="IPR025324">
    <property type="entry name" value="DUF4230"/>
</dbReference>
<accession>A0A1F7IAU5</accession>
<dbReference type="AlphaFoldDB" id="A0A1F7IAU5"/>
<organism evidence="2 3">
    <name type="scientific">Candidatus Roizmanbacteria bacterium RIFCSPLOWO2_01_FULL_37_12</name>
    <dbReference type="NCBI Taxonomy" id="1802056"/>
    <lineage>
        <taxon>Bacteria</taxon>
        <taxon>Candidatus Roizmaniibacteriota</taxon>
    </lineage>
</organism>
<sequence>MDLKKITFFLISASLFFIVLLIGWFFVFKNPTGTNINTSRVAVIKEIRNLQRFETASFTIEKIIDAGTSGNVFQQFLFGDKILLIAHGQVIAGFDLSQISEKDIEVKNKSIRLTLPKAQILVATLDNTQTRVYDRTRGILNPGDINLESKTREAAQNSIKEAACQGDILKQASDNARKQLTAFLSALGFTQISIDIPESSC</sequence>
<keyword evidence="1" id="KW-0812">Transmembrane</keyword>
<reference evidence="2 3" key="1">
    <citation type="journal article" date="2016" name="Nat. Commun.">
        <title>Thousands of microbial genomes shed light on interconnected biogeochemical processes in an aquifer system.</title>
        <authorList>
            <person name="Anantharaman K."/>
            <person name="Brown C.T."/>
            <person name="Hug L.A."/>
            <person name="Sharon I."/>
            <person name="Castelle C.J."/>
            <person name="Probst A.J."/>
            <person name="Thomas B.C."/>
            <person name="Singh A."/>
            <person name="Wilkins M.J."/>
            <person name="Karaoz U."/>
            <person name="Brodie E.L."/>
            <person name="Williams K.H."/>
            <person name="Hubbard S.S."/>
            <person name="Banfield J.F."/>
        </authorList>
    </citation>
    <scope>NUCLEOTIDE SEQUENCE [LARGE SCALE GENOMIC DNA]</scope>
</reference>
<dbReference type="STRING" id="1802056.A2954_06430"/>
<evidence type="ECO:0000313" key="3">
    <source>
        <dbReference type="Proteomes" id="UP000177698"/>
    </source>
</evidence>
<evidence type="ECO:0008006" key="4">
    <source>
        <dbReference type="Google" id="ProtNLM"/>
    </source>
</evidence>
<feature type="transmembrane region" description="Helical" evidence="1">
    <location>
        <begin position="6"/>
        <end position="27"/>
    </location>
</feature>
<keyword evidence="1" id="KW-0472">Membrane</keyword>
<dbReference type="Pfam" id="PF14014">
    <property type="entry name" value="DUF4230"/>
    <property type="match status" value="1"/>
</dbReference>
<gene>
    <name evidence="2" type="ORF">A2954_06430</name>
</gene>
<evidence type="ECO:0000313" key="2">
    <source>
        <dbReference type="EMBL" id="OGK40493.1"/>
    </source>
</evidence>
<name>A0A1F7IAU5_9BACT</name>
<comment type="caution">
    <text evidence="2">The sequence shown here is derived from an EMBL/GenBank/DDBJ whole genome shotgun (WGS) entry which is preliminary data.</text>
</comment>
<protein>
    <recommendedName>
        <fullName evidence="4">DUF4230 domain-containing protein</fullName>
    </recommendedName>
</protein>
<evidence type="ECO:0000256" key="1">
    <source>
        <dbReference type="SAM" id="Phobius"/>
    </source>
</evidence>
<dbReference type="Proteomes" id="UP000177698">
    <property type="component" value="Unassembled WGS sequence"/>
</dbReference>
<dbReference type="EMBL" id="MGAG01000025">
    <property type="protein sequence ID" value="OGK40493.1"/>
    <property type="molecule type" value="Genomic_DNA"/>
</dbReference>